<evidence type="ECO:0000313" key="2">
    <source>
        <dbReference type="EMBL" id="PWG64274.1"/>
    </source>
</evidence>
<protein>
    <recommendedName>
        <fullName evidence="1">PilZ domain-containing protein</fullName>
    </recommendedName>
</protein>
<keyword evidence="3" id="KW-1185">Reference proteome</keyword>
<dbReference type="InterPro" id="IPR009875">
    <property type="entry name" value="PilZ_domain"/>
</dbReference>
<proteinExistence type="predicted"/>
<comment type="caution">
    <text evidence="2">The sequence shown here is derived from an EMBL/GenBank/DDBJ whole genome shotgun (WGS) entry which is preliminary data.</text>
</comment>
<sequence>MSTNQQPSQGTEGDTPTGFLLAAGSRLRLQRAGSTKKATAEVVGYGGRGVHAYIILRSGHGEDDSALTALDLRADDTLLVRCLYDGIIYGFRTTITRLLTEPDYLLFVLYPHTVEQVSVRQYPRLPCALPCDIDLAGAAQQALMLDISAAGCGLAGQVASKDEAPAAGSPITVQLPLPGTQPPVSLTGELCRIGVEASRWEGGVRFDAEQEALFEQLRRYLSLRARH</sequence>
<dbReference type="AlphaFoldDB" id="A0A2U2N5L9"/>
<dbReference type="EMBL" id="QFFI01000006">
    <property type="protein sequence ID" value="PWG64274.1"/>
    <property type="molecule type" value="Genomic_DNA"/>
</dbReference>
<dbReference type="Gene3D" id="2.30.110.10">
    <property type="entry name" value="Electron Transport, Fmn-binding Protein, Chain A"/>
    <property type="match status" value="1"/>
</dbReference>
<reference evidence="2 3" key="1">
    <citation type="submission" date="2018-05" db="EMBL/GenBank/DDBJ databases">
        <title>Spiribacter halobius sp. nov., a moderately halophilic bacterium isolated from marine solar saltern.</title>
        <authorList>
            <person name="Zheng W.-S."/>
            <person name="Lu D.-C."/>
            <person name="Du Z.-J."/>
        </authorList>
    </citation>
    <scope>NUCLEOTIDE SEQUENCE [LARGE SCALE GENOMIC DNA]</scope>
    <source>
        <strain evidence="2 3">E85</strain>
    </source>
</reference>
<name>A0A2U2N5L9_9GAMM</name>
<dbReference type="Proteomes" id="UP000245474">
    <property type="component" value="Unassembled WGS sequence"/>
</dbReference>
<feature type="domain" description="PilZ" evidence="1">
    <location>
        <begin position="119"/>
        <end position="221"/>
    </location>
</feature>
<evidence type="ECO:0000313" key="3">
    <source>
        <dbReference type="Proteomes" id="UP000245474"/>
    </source>
</evidence>
<gene>
    <name evidence="2" type="ORF">DEM34_05145</name>
</gene>
<dbReference type="OrthoDB" id="5794692at2"/>
<dbReference type="InterPro" id="IPR012349">
    <property type="entry name" value="Split_barrel_FMN-bd"/>
</dbReference>
<dbReference type="GO" id="GO:0035438">
    <property type="term" value="F:cyclic-di-GMP binding"/>
    <property type="evidence" value="ECO:0007669"/>
    <property type="project" value="InterPro"/>
</dbReference>
<dbReference type="SUPFAM" id="SSF141371">
    <property type="entry name" value="PilZ domain-like"/>
    <property type="match status" value="2"/>
</dbReference>
<organism evidence="2 3">
    <name type="scientific">Sediminicurvatus halobius</name>
    <dbReference type="NCBI Taxonomy" id="2182432"/>
    <lineage>
        <taxon>Bacteria</taxon>
        <taxon>Pseudomonadati</taxon>
        <taxon>Pseudomonadota</taxon>
        <taxon>Gammaproteobacteria</taxon>
        <taxon>Chromatiales</taxon>
        <taxon>Ectothiorhodospiraceae</taxon>
        <taxon>Sediminicurvatus</taxon>
    </lineage>
</organism>
<dbReference type="Pfam" id="PF07238">
    <property type="entry name" value="PilZ"/>
    <property type="match status" value="1"/>
</dbReference>
<evidence type="ECO:0000259" key="1">
    <source>
        <dbReference type="Pfam" id="PF07238"/>
    </source>
</evidence>
<accession>A0A2U2N5L9</accession>
<dbReference type="RefSeq" id="WP_109676950.1">
    <property type="nucleotide sequence ID" value="NZ_CP086615.1"/>
</dbReference>
<dbReference type="Gene3D" id="2.40.10.220">
    <property type="entry name" value="predicted glycosyltransferase like domains"/>
    <property type="match status" value="1"/>
</dbReference>